<evidence type="ECO:0000256" key="11">
    <source>
        <dbReference type="SAM" id="SignalP"/>
    </source>
</evidence>
<evidence type="ECO:0000256" key="6">
    <source>
        <dbReference type="ARBA" id="ARBA00023157"/>
    </source>
</evidence>
<evidence type="ECO:0000256" key="7">
    <source>
        <dbReference type="ARBA" id="ARBA00023180"/>
    </source>
</evidence>
<keyword evidence="10" id="KW-0472">Membrane</keyword>
<dbReference type="AlphaFoldDB" id="A0ABD3WI38"/>
<keyword evidence="4" id="KW-0862">Zinc</keyword>
<protein>
    <recommendedName>
        <fullName evidence="12">Peptidase M12B domain-containing protein</fullName>
    </recommendedName>
</protein>
<gene>
    <name evidence="13" type="ORF">ACJMK2_040335</name>
</gene>
<keyword evidence="5" id="KW-0482">Metalloprotease</keyword>
<dbReference type="Gene3D" id="3.40.1620.60">
    <property type="match status" value="1"/>
</dbReference>
<dbReference type="InterPro" id="IPR024079">
    <property type="entry name" value="MetalloPept_cat_dom_sf"/>
</dbReference>
<evidence type="ECO:0000256" key="4">
    <source>
        <dbReference type="ARBA" id="ARBA00022833"/>
    </source>
</evidence>
<keyword evidence="11" id="KW-0732">Signal</keyword>
<organism evidence="13 14">
    <name type="scientific">Sinanodonta woodiana</name>
    <name type="common">Chinese pond mussel</name>
    <name type="synonym">Anodonta woodiana</name>
    <dbReference type="NCBI Taxonomy" id="1069815"/>
    <lineage>
        <taxon>Eukaryota</taxon>
        <taxon>Metazoa</taxon>
        <taxon>Spiralia</taxon>
        <taxon>Lophotrochozoa</taxon>
        <taxon>Mollusca</taxon>
        <taxon>Bivalvia</taxon>
        <taxon>Autobranchia</taxon>
        <taxon>Heteroconchia</taxon>
        <taxon>Palaeoheterodonta</taxon>
        <taxon>Unionida</taxon>
        <taxon>Unionoidea</taxon>
        <taxon>Unionidae</taxon>
        <taxon>Unioninae</taxon>
        <taxon>Sinanodonta</taxon>
    </lineage>
</organism>
<feature type="signal peptide" evidence="11">
    <location>
        <begin position="1"/>
        <end position="21"/>
    </location>
</feature>
<keyword evidence="10" id="KW-1133">Transmembrane helix</keyword>
<comment type="caution">
    <text evidence="8">Lacks conserved residue(s) required for the propagation of feature annotation.</text>
</comment>
<accession>A0ABD3WI38</accession>
<evidence type="ECO:0000256" key="9">
    <source>
        <dbReference type="SAM" id="MobiDB-lite"/>
    </source>
</evidence>
<keyword evidence="6" id="KW-1015">Disulfide bond</keyword>
<evidence type="ECO:0000259" key="12">
    <source>
        <dbReference type="PROSITE" id="PS50215"/>
    </source>
</evidence>
<keyword evidence="2" id="KW-0479">Metal-binding</keyword>
<keyword evidence="14" id="KW-1185">Reference proteome</keyword>
<dbReference type="EMBL" id="JBJQND010000007">
    <property type="protein sequence ID" value="KAL3872408.1"/>
    <property type="molecule type" value="Genomic_DNA"/>
</dbReference>
<comment type="caution">
    <text evidence="13">The sequence shown here is derived from an EMBL/GenBank/DDBJ whole genome shotgun (WGS) entry which is preliminary data.</text>
</comment>
<evidence type="ECO:0000256" key="8">
    <source>
        <dbReference type="PROSITE-ProRule" id="PRU00276"/>
    </source>
</evidence>
<evidence type="ECO:0000313" key="14">
    <source>
        <dbReference type="Proteomes" id="UP001634394"/>
    </source>
</evidence>
<dbReference type="InterPro" id="IPR001590">
    <property type="entry name" value="Peptidase_M12B"/>
</dbReference>
<evidence type="ECO:0000256" key="2">
    <source>
        <dbReference type="ARBA" id="ARBA00022723"/>
    </source>
</evidence>
<dbReference type="Proteomes" id="UP001634394">
    <property type="component" value="Unassembled WGS sequence"/>
</dbReference>
<dbReference type="InterPro" id="IPR041645">
    <property type="entry name" value="ADAMTS_CR_2"/>
</dbReference>
<name>A0ABD3WI38_SINWO</name>
<dbReference type="GO" id="GO:0046872">
    <property type="term" value="F:metal ion binding"/>
    <property type="evidence" value="ECO:0007669"/>
    <property type="project" value="UniProtKB-KW"/>
</dbReference>
<feature type="domain" description="Peptidase M12B" evidence="12">
    <location>
        <begin position="52"/>
        <end position="279"/>
    </location>
</feature>
<keyword evidence="10" id="KW-0812">Transmembrane</keyword>
<proteinExistence type="predicted"/>
<keyword evidence="3" id="KW-0378">Hydrolase</keyword>
<evidence type="ECO:0000256" key="10">
    <source>
        <dbReference type="SAM" id="Phobius"/>
    </source>
</evidence>
<keyword evidence="7" id="KW-0325">Glycoprotein</keyword>
<dbReference type="PROSITE" id="PS50215">
    <property type="entry name" value="ADAM_MEPRO"/>
    <property type="match status" value="1"/>
</dbReference>
<dbReference type="GO" id="GO:0006508">
    <property type="term" value="P:proteolysis"/>
    <property type="evidence" value="ECO:0007669"/>
    <property type="project" value="UniProtKB-KW"/>
</dbReference>
<dbReference type="Gene3D" id="3.40.390.10">
    <property type="entry name" value="Collagenase (Catalytic Domain)"/>
    <property type="match status" value="1"/>
</dbReference>
<feature type="region of interest" description="Disordered" evidence="9">
    <location>
        <begin position="636"/>
        <end position="658"/>
    </location>
</feature>
<dbReference type="SUPFAM" id="SSF55486">
    <property type="entry name" value="Metalloproteases ('zincins'), catalytic domain"/>
    <property type="match status" value="1"/>
</dbReference>
<keyword evidence="1" id="KW-0645">Protease</keyword>
<evidence type="ECO:0000313" key="13">
    <source>
        <dbReference type="EMBL" id="KAL3872408.1"/>
    </source>
</evidence>
<reference evidence="13 14" key="1">
    <citation type="submission" date="2024-11" db="EMBL/GenBank/DDBJ databases">
        <title>Chromosome-level genome assembly of the freshwater bivalve Anodonta woodiana.</title>
        <authorList>
            <person name="Chen X."/>
        </authorList>
    </citation>
    <scope>NUCLEOTIDE SEQUENCE [LARGE SCALE GENOMIC DNA]</scope>
    <source>
        <strain evidence="13">MN2024</strain>
        <tissue evidence="13">Gills</tissue>
    </source>
</reference>
<feature type="transmembrane region" description="Helical" evidence="10">
    <location>
        <begin position="578"/>
        <end position="603"/>
    </location>
</feature>
<dbReference type="Pfam" id="PF17771">
    <property type="entry name" value="ADAMTS_CR_2"/>
    <property type="match status" value="1"/>
</dbReference>
<sequence>MVGFLWIVLLSIDLGSLGILANENQFYYQDLPIPDSAYRYKNKQKRESSIFYKVEAVIMIDFSLYLRLRNIFNEYIPLYDIGEAINNLYWPLINEVNDRFSQLGDSEFMIRIALTTIYYANSLEISQWRSTIQHTSEISATKALDELNSFLQTGSVTVTKNTTVIALTALKLLDNSNRAVQGISQYGSICNGTNIIILQETFDCILATVVTHYIARSMGALEDGKENNCSADDHFIMSTPNMAITGETKSNPWRFSECSKGEIKTFISSLSNVCFTRLTSATNVYKDTPGTSFTVDQQCKIIKGTPSYMCRVPLGGKYEDMCTGMYCYNATSKMCELVVPREDTLCGDGKWCIHGVCSLSYVAPSAIAECVHGDQPVLEFSTTDCNSYISIAPSECYKENVSLACCNTCSTYASGTEGCLYGNRIATCSIRQRDCYNVSINRDCCKTCSFYETTFTDCKYGDRVAWCSSISAWDCYDENINRNCCSTCKTFINSSQANCEYGDRVAWCKSITSRDCYDATTNRECCRSCDLYNTYTPNCEYGNRIPVCSLSAGDCYDSRINTACCKTCQDYHTLAQRWVAPVVGTIVGVIIVAVGVTSVLCFLRRRQRLKKTQQLQQQQQLKDVTSNRPYVISTCDYQRNRPPMNPPRDSQESEVSLDGDAEETYTYIHPNDKKDASGTVANTSVKYCIGHSTNRNANEYVEPVRLKQYSTSYGYEVTESSGTETDDGYLHIGSVVDATYLN</sequence>
<evidence type="ECO:0000256" key="5">
    <source>
        <dbReference type="ARBA" id="ARBA00023049"/>
    </source>
</evidence>
<dbReference type="GO" id="GO:0008237">
    <property type="term" value="F:metallopeptidase activity"/>
    <property type="evidence" value="ECO:0007669"/>
    <property type="project" value="UniProtKB-KW"/>
</dbReference>
<evidence type="ECO:0000256" key="3">
    <source>
        <dbReference type="ARBA" id="ARBA00022801"/>
    </source>
</evidence>
<evidence type="ECO:0000256" key="1">
    <source>
        <dbReference type="ARBA" id="ARBA00022670"/>
    </source>
</evidence>
<feature type="chain" id="PRO_5044832685" description="Peptidase M12B domain-containing protein" evidence="11">
    <location>
        <begin position="22"/>
        <end position="742"/>
    </location>
</feature>